<protein>
    <submittedName>
        <fullName evidence="1">Uncharacterized protein</fullName>
    </submittedName>
</protein>
<proteinExistence type="predicted"/>
<accession>A0A502FV03</accession>
<dbReference type="Proteomes" id="UP000317078">
    <property type="component" value="Unassembled WGS sequence"/>
</dbReference>
<dbReference type="AlphaFoldDB" id="A0A502FV03"/>
<gene>
    <name evidence="1" type="ORF">EAH89_17180</name>
</gene>
<evidence type="ECO:0000313" key="1">
    <source>
        <dbReference type="EMBL" id="TPG53251.1"/>
    </source>
</evidence>
<dbReference type="EMBL" id="RCZP01000018">
    <property type="protein sequence ID" value="TPG53251.1"/>
    <property type="molecule type" value="Genomic_DNA"/>
</dbReference>
<dbReference type="RefSeq" id="WP_140884953.1">
    <property type="nucleotide sequence ID" value="NZ_RCZP01000018.1"/>
</dbReference>
<comment type="caution">
    <text evidence="1">The sequence shown here is derived from an EMBL/GenBank/DDBJ whole genome shotgun (WGS) entry which is preliminary data.</text>
</comment>
<keyword evidence="2" id="KW-1185">Reference proteome</keyword>
<evidence type="ECO:0000313" key="2">
    <source>
        <dbReference type="Proteomes" id="UP000317078"/>
    </source>
</evidence>
<sequence length="82" mass="8957">MDNDELRQRLDVALGESLLASVLLSGLITSLTKKGVLTVEEQKDLLDGLLIVLERTRGSAQPIDRPAIDHARVRVEGLLKAL</sequence>
<organism evidence="1 2">
    <name type="scientific">Muricoccus nepalensis</name>
    <dbReference type="NCBI Taxonomy" id="1854500"/>
    <lineage>
        <taxon>Bacteria</taxon>
        <taxon>Pseudomonadati</taxon>
        <taxon>Pseudomonadota</taxon>
        <taxon>Alphaproteobacteria</taxon>
        <taxon>Acetobacterales</taxon>
        <taxon>Roseomonadaceae</taxon>
        <taxon>Muricoccus</taxon>
    </lineage>
</organism>
<name>A0A502FV03_9PROT</name>
<reference evidence="1 2" key="1">
    <citation type="journal article" date="2019" name="Environ. Microbiol.">
        <title>Species interactions and distinct microbial communities in high Arctic permafrost affected cryosols are associated with the CH4 and CO2 gas fluxes.</title>
        <authorList>
            <person name="Altshuler I."/>
            <person name="Hamel J."/>
            <person name="Turney S."/>
            <person name="Magnuson E."/>
            <person name="Levesque R."/>
            <person name="Greer C."/>
            <person name="Whyte L.G."/>
        </authorList>
    </citation>
    <scope>NUCLEOTIDE SEQUENCE [LARGE SCALE GENOMIC DNA]</scope>
    <source>
        <strain evidence="1 2">S9.3B</strain>
    </source>
</reference>